<organism evidence="8 9">
    <name type="scientific">Nocardia amamiensis</name>
    <dbReference type="NCBI Taxonomy" id="404578"/>
    <lineage>
        <taxon>Bacteria</taxon>
        <taxon>Bacillati</taxon>
        <taxon>Actinomycetota</taxon>
        <taxon>Actinomycetes</taxon>
        <taxon>Mycobacteriales</taxon>
        <taxon>Nocardiaceae</taxon>
        <taxon>Nocardia</taxon>
    </lineage>
</organism>
<evidence type="ECO:0000256" key="2">
    <source>
        <dbReference type="ARBA" id="ARBA00023015"/>
    </source>
</evidence>
<keyword evidence="2" id="KW-0805">Transcription regulation</keyword>
<dbReference type="Pfam" id="PF00072">
    <property type="entry name" value="Response_reg"/>
    <property type="match status" value="1"/>
</dbReference>
<sequence>MRIVIAEDSALLREGLTRLLTDEGHQVVAVGTATELLHETTHGTPDLVIVDVRMPPTHSAEGLEAARTLKARYPQLGVLVLSQYVEQHNAIELITAGKGGIGYLLKDRVADIDAFLADLDRIASGGTAFDPEVVRQLFARQRRHNPLTALSPRELDVLRLLSQGLTNAGIADTLSLSISAVEKHVNAIFTKLGLTKDPANSQRVRAVLIYLDQNTDT</sequence>
<evidence type="ECO:0000256" key="4">
    <source>
        <dbReference type="ARBA" id="ARBA00023163"/>
    </source>
</evidence>
<dbReference type="InterPro" id="IPR058245">
    <property type="entry name" value="NreC/VraR/RcsB-like_REC"/>
</dbReference>
<feature type="domain" description="HTH luxR-type" evidence="6">
    <location>
        <begin position="143"/>
        <end position="208"/>
    </location>
</feature>
<reference evidence="8 9" key="1">
    <citation type="submission" date="2020-10" db="EMBL/GenBank/DDBJ databases">
        <title>Identification of Nocardia species via Next-generation sequencing and recognition of intraspecies genetic diversity.</title>
        <authorList>
            <person name="Li P."/>
            <person name="Li P."/>
            <person name="Lu B."/>
        </authorList>
    </citation>
    <scope>NUCLEOTIDE SEQUENCE [LARGE SCALE GENOMIC DNA]</scope>
    <source>
        <strain evidence="8 9">BJ06-0157</strain>
    </source>
</reference>
<name>A0ABS0CQA9_9NOCA</name>
<dbReference type="InterPro" id="IPR000792">
    <property type="entry name" value="Tscrpt_reg_LuxR_C"/>
</dbReference>
<dbReference type="PANTHER" id="PTHR43214:SF24">
    <property type="entry name" value="TRANSCRIPTIONAL REGULATORY PROTEIN NARL-RELATED"/>
    <property type="match status" value="1"/>
</dbReference>
<comment type="caution">
    <text evidence="8">The sequence shown here is derived from an EMBL/GenBank/DDBJ whole genome shotgun (WGS) entry which is preliminary data.</text>
</comment>
<dbReference type="RefSeq" id="WP_195130108.1">
    <property type="nucleotide sequence ID" value="NZ_JADLQX010000010.1"/>
</dbReference>
<dbReference type="PROSITE" id="PS50110">
    <property type="entry name" value="RESPONSE_REGULATORY"/>
    <property type="match status" value="1"/>
</dbReference>
<dbReference type="InterPro" id="IPR001789">
    <property type="entry name" value="Sig_transdc_resp-reg_receiver"/>
</dbReference>
<dbReference type="Gene3D" id="3.40.50.2300">
    <property type="match status" value="1"/>
</dbReference>
<dbReference type="InterPro" id="IPR011006">
    <property type="entry name" value="CheY-like_superfamily"/>
</dbReference>
<evidence type="ECO:0000256" key="5">
    <source>
        <dbReference type="PROSITE-ProRule" id="PRU00169"/>
    </source>
</evidence>
<dbReference type="PANTHER" id="PTHR43214">
    <property type="entry name" value="TWO-COMPONENT RESPONSE REGULATOR"/>
    <property type="match status" value="1"/>
</dbReference>
<dbReference type="InterPro" id="IPR039420">
    <property type="entry name" value="WalR-like"/>
</dbReference>
<keyword evidence="9" id="KW-1185">Reference proteome</keyword>
<dbReference type="Pfam" id="PF00196">
    <property type="entry name" value="GerE"/>
    <property type="match status" value="1"/>
</dbReference>
<accession>A0ABS0CQA9</accession>
<keyword evidence="3" id="KW-0238">DNA-binding</keyword>
<feature type="domain" description="Response regulatory" evidence="7">
    <location>
        <begin position="2"/>
        <end position="121"/>
    </location>
</feature>
<dbReference type="SMART" id="SM00421">
    <property type="entry name" value="HTH_LUXR"/>
    <property type="match status" value="1"/>
</dbReference>
<dbReference type="CDD" id="cd06170">
    <property type="entry name" value="LuxR_C_like"/>
    <property type="match status" value="1"/>
</dbReference>
<evidence type="ECO:0000313" key="8">
    <source>
        <dbReference type="EMBL" id="MBF6298804.1"/>
    </source>
</evidence>
<dbReference type="EMBL" id="JADLQX010000010">
    <property type="protein sequence ID" value="MBF6298804.1"/>
    <property type="molecule type" value="Genomic_DNA"/>
</dbReference>
<keyword evidence="1 5" id="KW-0597">Phosphoprotein</keyword>
<evidence type="ECO:0000259" key="7">
    <source>
        <dbReference type="PROSITE" id="PS50110"/>
    </source>
</evidence>
<proteinExistence type="predicted"/>
<protein>
    <submittedName>
        <fullName evidence="8">Response regulator transcription factor</fullName>
    </submittedName>
</protein>
<evidence type="ECO:0000259" key="6">
    <source>
        <dbReference type="PROSITE" id="PS50043"/>
    </source>
</evidence>
<evidence type="ECO:0000256" key="3">
    <source>
        <dbReference type="ARBA" id="ARBA00023125"/>
    </source>
</evidence>
<dbReference type="Proteomes" id="UP000702209">
    <property type="component" value="Unassembled WGS sequence"/>
</dbReference>
<keyword evidence="4" id="KW-0804">Transcription</keyword>
<dbReference type="SMART" id="SM00448">
    <property type="entry name" value="REC"/>
    <property type="match status" value="1"/>
</dbReference>
<dbReference type="CDD" id="cd17535">
    <property type="entry name" value="REC_NarL-like"/>
    <property type="match status" value="1"/>
</dbReference>
<evidence type="ECO:0000256" key="1">
    <source>
        <dbReference type="ARBA" id="ARBA00022553"/>
    </source>
</evidence>
<dbReference type="SUPFAM" id="SSF52172">
    <property type="entry name" value="CheY-like"/>
    <property type="match status" value="1"/>
</dbReference>
<evidence type="ECO:0000313" key="9">
    <source>
        <dbReference type="Proteomes" id="UP000702209"/>
    </source>
</evidence>
<dbReference type="PROSITE" id="PS50043">
    <property type="entry name" value="HTH_LUXR_2"/>
    <property type="match status" value="1"/>
</dbReference>
<feature type="modified residue" description="4-aspartylphosphate" evidence="5">
    <location>
        <position position="51"/>
    </location>
</feature>
<gene>
    <name evidence="8" type="ORF">IU459_14810</name>
</gene>
<dbReference type="PRINTS" id="PR00038">
    <property type="entry name" value="HTHLUXR"/>
</dbReference>